<evidence type="ECO:0000313" key="2">
    <source>
        <dbReference type="EMBL" id="EKF31007.1"/>
    </source>
</evidence>
<accession>K2NQ48</accession>
<evidence type="ECO:0000256" key="1">
    <source>
        <dbReference type="SAM" id="MobiDB-lite"/>
    </source>
</evidence>
<proteinExistence type="predicted"/>
<dbReference type="EMBL" id="AHKC01011150">
    <property type="protein sequence ID" value="EKF31007.1"/>
    <property type="molecule type" value="Genomic_DNA"/>
</dbReference>
<feature type="region of interest" description="Disordered" evidence="1">
    <location>
        <begin position="302"/>
        <end position="327"/>
    </location>
</feature>
<feature type="region of interest" description="Disordered" evidence="1">
    <location>
        <begin position="194"/>
        <end position="227"/>
    </location>
</feature>
<protein>
    <submittedName>
        <fullName evidence="2">Uncharacterized protein</fullName>
    </submittedName>
</protein>
<dbReference type="OrthoDB" id="242263at2759"/>
<dbReference type="AlphaFoldDB" id="K2NQ48"/>
<reference evidence="2 3" key="1">
    <citation type="journal article" date="2012" name="BMC Genomics">
        <title>Comparative genomic analysis of human infective Trypanosoma cruzi lineages with the bat-restricted subspecies T. cruzi marinkellei.</title>
        <authorList>
            <person name="Franzen O."/>
            <person name="Talavera-Lopez C."/>
            <person name="Ochaya S."/>
            <person name="Butler C.E."/>
            <person name="Messenger L.A."/>
            <person name="Lewis M.D."/>
            <person name="Llewellyn M.S."/>
            <person name="Marinkelle C.J."/>
            <person name="Tyler K.M."/>
            <person name="Miles M.A."/>
            <person name="Andersson B."/>
        </authorList>
    </citation>
    <scope>NUCLEOTIDE SEQUENCE [LARGE SCALE GENOMIC DNA]</scope>
    <source>
        <strain evidence="2 3">B7</strain>
    </source>
</reference>
<feature type="compositionally biased region" description="Basic and acidic residues" evidence="1">
    <location>
        <begin position="194"/>
        <end position="203"/>
    </location>
</feature>
<organism evidence="2 3">
    <name type="scientific">Trypanosoma cruzi marinkellei</name>
    <dbReference type="NCBI Taxonomy" id="85056"/>
    <lineage>
        <taxon>Eukaryota</taxon>
        <taxon>Discoba</taxon>
        <taxon>Euglenozoa</taxon>
        <taxon>Kinetoplastea</taxon>
        <taxon>Metakinetoplastina</taxon>
        <taxon>Trypanosomatida</taxon>
        <taxon>Trypanosomatidae</taxon>
        <taxon>Trypanosoma</taxon>
        <taxon>Schizotrypanum</taxon>
    </lineage>
</organism>
<sequence length="347" mass="38376">MQEHPFCVKRAPGMALTHRVHGGLAPLLLFSKAKRVLWLVLMVSFYVDVASASDTLKSVAPFRCMRPFESLPRFSSANMDAGENCRLGPFRVINAKAMTQCVREYDDEDDTARATSPTCSVTLRVTFQTEGDKKRHHAGGSTVAGSEETFGSEAYRFSLRLRAFNDSVVEYKGFDQNGYSMCCQFIEGSECSWEMKEKEKEEEGANSTQQESATSQEGDDGRMSHAPQRREAMVVSCPIRNPVVPGIVFHGAITKPLHRLVITEWEARLELWRGRAHEKVFLGRVLVPFRLTEDDIASAQSNAAAKTTTTTSTAMTATESSKSGKMSGGVLVVTEDVIKERNGSEDL</sequence>
<feature type="compositionally biased region" description="Polar residues" evidence="1">
    <location>
        <begin position="205"/>
        <end position="216"/>
    </location>
</feature>
<evidence type="ECO:0000313" key="3">
    <source>
        <dbReference type="Proteomes" id="UP000007350"/>
    </source>
</evidence>
<dbReference type="Proteomes" id="UP000007350">
    <property type="component" value="Unassembled WGS sequence"/>
</dbReference>
<keyword evidence="3" id="KW-1185">Reference proteome</keyword>
<comment type="caution">
    <text evidence="2">The sequence shown here is derived from an EMBL/GenBank/DDBJ whole genome shotgun (WGS) entry which is preliminary data.</text>
</comment>
<name>K2NQ48_TRYCR</name>
<gene>
    <name evidence="2" type="ORF">MOQ_005162</name>
</gene>
<feature type="compositionally biased region" description="Low complexity" evidence="1">
    <location>
        <begin position="302"/>
        <end position="323"/>
    </location>
</feature>